<feature type="compositionally biased region" description="Polar residues" evidence="2">
    <location>
        <begin position="120"/>
        <end position="134"/>
    </location>
</feature>
<comment type="caution">
    <text evidence="4">The sequence shown here is derived from an EMBL/GenBank/DDBJ whole genome shotgun (WGS) entry which is preliminary data.</text>
</comment>
<feature type="compositionally biased region" description="Low complexity" evidence="2">
    <location>
        <begin position="37"/>
        <end position="54"/>
    </location>
</feature>
<dbReference type="InterPro" id="IPR037516">
    <property type="entry name" value="Tripartite_DENN"/>
</dbReference>
<evidence type="ECO:0000256" key="2">
    <source>
        <dbReference type="SAM" id="MobiDB-lite"/>
    </source>
</evidence>
<dbReference type="GO" id="GO:0005085">
    <property type="term" value="F:guanyl-nucleotide exchange factor activity"/>
    <property type="evidence" value="ECO:0007669"/>
    <property type="project" value="InterPro"/>
</dbReference>
<feature type="region of interest" description="Disordered" evidence="2">
    <location>
        <begin position="119"/>
        <end position="149"/>
    </location>
</feature>
<sequence length="739" mass="82722">MDIASTTPKYSSPLRANHSAADLLAKSPSPTLRPQLTRSQSTHSRNSSASSTHSPLNPHATNPSSLRHSVQVPISIFDSQEADIGETSGGYSTSYTQAHYKHSPASLTHSEPYLSHNHILDSQQSPSGSYTTGDFSDEEEVSSRTSSSDVFGVGTMLEDDKDITELHNSRATCLSPDVLSKFRQWMVGFCVVNFDLEIGQALDFVYPPVELAEYEEKNMLVLFCFSAFPDSNVFEVGDQVYNVRVRASGSGLAASGPTAEAGFLYGYVFFRQKKDEKIRRGYFQKSLVLLSQHPFVGLFSKVVSMLGPAYFELGQPMLEAACASIASWNAPRAGLSFSLPLLGTVLQVEIPYPHQPQLLETSGFNLNTFKPETQILASIPTGTLYKHFSNMLDDLWLLWELVLLGEPLVVMAPEPGICSESVIALVDLINPVIIDHARRYHTVEIIVPTLPFKIPTFGLSSPRIWQPPSNLILGVTNPFFSKAIGHWPHIVRVGQHQHRKPDGTIISAHGPRHNKPHAKPNGALDFVQGVTSKRKATFAKDKALLKMLVESRVRGHSSAYVLNNILRRHFADMTERFLAPLDRYFDQLLPSHAVISKKKGQGQLKPFQADQFLRFLKENGPQLQFRSTFKTRGDPVREFYTQFLKCGNFATWLRLRTNEAQKEIRERYIRMLCDTNVMNMVSSSREVETVDLLVRFQEALVLAQNDEEMHNSINVEKLQLQIDTIIQTLPADLRTSLEH</sequence>
<evidence type="ECO:0000313" key="5">
    <source>
        <dbReference type="Proteomes" id="UP000654370"/>
    </source>
</evidence>
<dbReference type="EMBL" id="JAEPQZ010000010">
    <property type="protein sequence ID" value="KAG2176184.1"/>
    <property type="molecule type" value="Genomic_DNA"/>
</dbReference>
<proteinExistence type="inferred from homology"/>
<dbReference type="AlphaFoldDB" id="A0A8H7UE72"/>
<dbReference type="InterPro" id="IPR018307">
    <property type="entry name" value="ABL9/DENND6_dom"/>
</dbReference>
<organism evidence="4 5">
    <name type="scientific">Mortierella isabellina</name>
    <name type="common">Filamentous fungus</name>
    <name type="synonym">Umbelopsis isabellina</name>
    <dbReference type="NCBI Taxonomy" id="91625"/>
    <lineage>
        <taxon>Eukaryota</taxon>
        <taxon>Fungi</taxon>
        <taxon>Fungi incertae sedis</taxon>
        <taxon>Mucoromycota</taxon>
        <taxon>Mucoromycotina</taxon>
        <taxon>Umbelopsidomycetes</taxon>
        <taxon>Umbelopsidales</taxon>
        <taxon>Umbelopsidaceae</taxon>
        <taxon>Umbelopsis</taxon>
    </lineage>
</organism>
<comment type="similarity">
    <text evidence="1">Belongs to the DENND6 family.</text>
</comment>
<keyword evidence="5" id="KW-1185">Reference proteome</keyword>
<name>A0A8H7UE72_MORIS</name>
<dbReference type="PROSITE" id="PS50211">
    <property type="entry name" value="DENN"/>
    <property type="match status" value="1"/>
</dbReference>
<protein>
    <recommendedName>
        <fullName evidence="3">UDENN domain-containing protein</fullName>
    </recommendedName>
</protein>
<reference evidence="4" key="1">
    <citation type="submission" date="2020-12" db="EMBL/GenBank/DDBJ databases">
        <title>Metabolic potential, ecology and presence of endohyphal bacteria is reflected in genomic diversity of Mucoromycotina.</title>
        <authorList>
            <person name="Muszewska A."/>
            <person name="Okrasinska A."/>
            <person name="Steczkiewicz K."/>
            <person name="Drgas O."/>
            <person name="Orlowska M."/>
            <person name="Perlinska-Lenart U."/>
            <person name="Aleksandrzak-Piekarczyk T."/>
            <person name="Szatraj K."/>
            <person name="Zielenkiewicz U."/>
            <person name="Pilsyk S."/>
            <person name="Malc E."/>
            <person name="Mieczkowski P."/>
            <person name="Kruszewska J.S."/>
            <person name="Biernat P."/>
            <person name="Pawlowska J."/>
        </authorList>
    </citation>
    <scope>NUCLEOTIDE SEQUENCE</scope>
    <source>
        <strain evidence="4">WA0000067209</strain>
    </source>
</reference>
<dbReference type="Proteomes" id="UP000654370">
    <property type="component" value="Unassembled WGS sequence"/>
</dbReference>
<accession>A0A8H7UE72</accession>
<dbReference type="GO" id="GO:0055037">
    <property type="term" value="C:recycling endosome"/>
    <property type="evidence" value="ECO:0007669"/>
    <property type="project" value="TreeGrafter"/>
</dbReference>
<dbReference type="PANTHER" id="PTHR13677">
    <property type="entry name" value="LD41638P"/>
    <property type="match status" value="1"/>
</dbReference>
<evidence type="ECO:0000313" key="4">
    <source>
        <dbReference type="EMBL" id="KAG2176184.1"/>
    </source>
</evidence>
<dbReference type="OrthoDB" id="10265409at2759"/>
<dbReference type="Pfam" id="PF09794">
    <property type="entry name" value="Avl9"/>
    <property type="match status" value="1"/>
</dbReference>
<feature type="region of interest" description="Disordered" evidence="2">
    <location>
        <begin position="24"/>
        <end position="66"/>
    </location>
</feature>
<dbReference type="InterPro" id="IPR024224">
    <property type="entry name" value="DENND6"/>
</dbReference>
<dbReference type="PANTHER" id="PTHR13677:SF0">
    <property type="entry name" value="LD41638P"/>
    <property type="match status" value="1"/>
</dbReference>
<feature type="domain" description="UDENN" evidence="3">
    <location>
        <begin position="187"/>
        <end position="663"/>
    </location>
</feature>
<evidence type="ECO:0000256" key="1">
    <source>
        <dbReference type="ARBA" id="ARBA00007159"/>
    </source>
</evidence>
<evidence type="ECO:0000259" key="3">
    <source>
        <dbReference type="PROSITE" id="PS50211"/>
    </source>
</evidence>
<gene>
    <name evidence="4" type="ORF">INT43_005418</name>
</gene>